<accession>A0AAD0KU89</accession>
<dbReference type="SUPFAM" id="SSF52540">
    <property type="entry name" value="P-loop containing nucleoside triphosphate hydrolases"/>
    <property type="match status" value="1"/>
</dbReference>
<evidence type="ECO:0000313" key="3">
    <source>
        <dbReference type="Proteomes" id="UP000249682"/>
    </source>
</evidence>
<dbReference type="RefSeq" id="WP_081439315.1">
    <property type="nucleotide sequence ID" value="NZ_CP029543.1"/>
</dbReference>
<dbReference type="Gene3D" id="3.40.50.300">
    <property type="entry name" value="P-loop containing nucleotide triphosphate hydrolases"/>
    <property type="match status" value="1"/>
</dbReference>
<organism evidence="2 3">
    <name type="scientific">Mycobacterium leprae</name>
    <dbReference type="NCBI Taxonomy" id="1769"/>
    <lineage>
        <taxon>Bacteria</taxon>
        <taxon>Bacillati</taxon>
        <taxon>Actinomycetota</taxon>
        <taxon>Actinomycetes</taxon>
        <taxon>Mycobacteriales</taxon>
        <taxon>Mycobacteriaceae</taxon>
        <taxon>Mycobacterium</taxon>
    </lineage>
</organism>
<dbReference type="Pfam" id="PF01695">
    <property type="entry name" value="IstB_IS21"/>
    <property type="match status" value="1"/>
</dbReference>
<sequence>MRELASLRLLDNIGNVIFVVPPGTGKTMLATELARAAVQTDHRVYFTTACRWCDQALPQRLHSKASGPLACGSCPVHGY</sequence>
<proteinExistence type="predicted"/>
<evidence type="ECO:0000259" key="1">
    <source>
        <dbReference type="Pfam" id="PF01695"/>
    </source>
</evidence>
<dbReference type="Proteomes" id="UP000249682">
    <property type="component" value="Chromosome"/>
</dbReference>
<evidence type="ECO:0000313" key="2">
    <source>
        <dbReference type="EMBL" id="AWV47440.1"/>
    </source>
</evidence>
<gene>
    <name evidence="2" type="ORF">DIJ64_03075</name>
</gene>
<protein>
    <recommendedName>
        <fullName evidence="1">IstB-like ATP-binding domain-containing protein</fullName>
    </recommendedName>
</protein>
<dbReference type="AlphaFoldDB" id="A0AAD0KU89"/>
<dbReference type="InterPro" id="IPR002611">
    <property type="entry name" value="IstB_ATP-bd"/>
</dbReference>
<dbReference type="EMBL" id="CP029543">
    <property type="protein sequence ID" value="AWV47440.1"/>
    <property type="molecule type" value="Genomic_DNA"/>
</dbReference>
<reference evidence="2 3" key="1">
    <citation type="submission" date="2018-05" db="EMBL/GenBank/DDBJ databases">
        <title>Evolution of small genomes with special reference to Mycobacterium leprae.</title>
        <authorList>
            <person name="Mohanty P.S."/>
            <person name="Bansal A.K."/>
            <person name="Gupta U.D."/>
            <person name="Naaz F."/>
            <person name="Dwivedi V.D."/>
            <person name="Singh H."/>
            <person name="Gupta G."/>
            <person name="Sharma S."/>
            <person name="Arora M."/>
        </authorList>
    </citation>
    <scope>NUCLEOTIDE SEQUENCE [LARGE SCALE GENOMIC DNA]</scope>
    <source>
        <strain evidence="2 3">MRHRU-235-G</strain>
    </source>
</reference>
<dbReference type="GO" id="GO:0005524">
    <property type="term" value="F:ATP binding"/>
    <property type="evidence" value="ECO:0007669"/>
    <property type="project" value="InterPro"/>
</dbReference>
<dbReference type="InterPro" id="IPR027417">
    <property type="entry name" value="P-loop_NTPase"/>
</dbReference>
<name>A0AAD0KU89_MYCLR</name>
<feature type="domain" description="IstB-like ATP-binding" evidence="1">
    <location>
        <begin position="2"/>
        <end position="52"/>
    </location>
</feature>